<accession>A0ACB8QAQ8</accession>
<keyword evidence="2" id="KW-1185">Reference proteome</keyword>
<organism evidence="1 2">
    <name type="scientific">Vararia minispora EC-137</name>
    <dbReference type="NCBI Taxonomy" id="1314806"/>
    <lineage>
        <taxon>Eukaryota</taxon>
        <taxon>Fungi</taxon>
        <taxon>Dikarya</taxon>
        <taxon>Basidiomycota</taxon>
        <taxon>Agaricomycotina</taxon>
        <taxon>Agaricomycetes</taxon>
        <taxon>Russulales</taxon>
        <taxon>Lachnocladiaceae</taxon>
        <taxon>Vararia</taxon>
    </lineage>
</organism>
<proteinExistence type="predicted"/>
<evidence type="ECO:0000313" key="2">
    <source>
        <dbReference type="Proteomes" id="UP000814128"/>
    </source>
</evidence>
<sequence>MSLGFSSKSSLETEALAYLRRESLDIYNRLHSIEEDISFVLRVREAYPQLAITPNLRCGAWYINPELAAKGPAYFKSTDGHYNGWSFNLRRPNLHLLPLAVAGHGMILVDSTRSGKRLPDALSKTIPIWCAVINRAVVLRARMSKCGLNLEDWDVALYTPPGAVSSQERSQIELRLDQWALDLANSSYVLPELPHPLHPFWITPASSTYPSLSQNAAFIPIVCVSASKQVHDGIERRSLGFAYIQGSGDDHELWGLGLTPQLFWRHKATLLGAERSELEDRVRAVVADASNFRPAASDSKGSGLTSISKIYGKIKLCRLDDLPDLGQVSSVPANLSFILLYPPSSELAESSQRVLSLSIPSGKKGQYDFLHQTLPQVLEFATAQWRGDTERREIVVGCRDGKDTSIGAALALLQAWFDDEGALRPNGATKQSIRTRLQWIIASRPVANPSRATLQRVNDFILSRHFTPNRHVDGRKGTEDALQTSARTSTGT</sequence>
<name>A0ACB8QAQ8_9AGAM</name>
<dbReference type="EMBL" id="MU273720">
    <property type="protein sequence ID" value="KAI0028827.1"/>
    <property type="molecule type" value="Genomic_DNA"/>
</dbReference>
<gene>
    <name evidence="1" type="ORF">K488DRAFT_57674</name>
</gene>
<protein>
    <submittedName>
        <fullName evidence="1">tRNA A64-2'-O-ribosylphosphate transferase</fullName>
    </submittedName>
</protein>
<evidence type="ECO:0000313" key="1">
    <source>
        <dbReference type="EMBL" id="KAI0028827.1"/>
    </source>
</evidence>
<keyword evidence="1" id="KW-0808">Transferase</keyword>
<comment type="caution">
    <text evidence="1">The sequence shown here is derived from an EMBL/GenBank/DDBJ whole genome shotgun (WGS) entry which is preliminary data.</text>
</comment>
<reference evidence="1" key="2">
    <citation type="journal article" date="2022" name="New Phytol.">
        <title>Evolutionary transition to the ectomycorrhizal habit in the genomes of a hyperdiverse lineage of mushroom-forming fungi.</title>
        <authorList>
            <person name="Looney B."/>
            <person name="Miyauchi S."/>
            <person name="Morin E."/>
            <person name="Drula E."/>
            <person name="Courty P.E."/>
            <person name="Kohler A."/>
            <person name="Kuo A."/>
            <person name="LaButti K."/>
            <person name="Pangilinan J."/>
            <person name="Lipzen A."/>
            <person name="Riley R."/>
            <person name="Andreopoulos W."/>
            <person name="He G."/>
            <person name="Johnson J."/>
            <person name="Nolan M."/>
            <person name="Tritt A."/>
            <person name="Barry K.W."/>
            <person name="Grigoriev I.V."/>
            <person name="Nagy L.G."/>
            <person name="Hibbett D."/>
            <person name="Henrissat B."/>
            <person name="Matheny P.B."/>
            <person name="Labbe J."/>
            <person name="Martin F.M."/>
        </authorList>
    </citation>
    <scope>NUCLEOTIDE SEQUENCE</scope>
    <source>
        <strain evidence="1">EC-137</strain>
    </source>
</reference>
<dbReference type="Proteomes" id="UP000814128">
    <property type="component" value="Unassembled WGS sequence"/>
</dbReference>
<reference evidence="1" key="1">
    <citation type="submission" date="2021-02" db="EMBL/GenBank/DDBJ databases">
        <authorList>
            <consortium name="DOE Joint Genome Institute"/>
            <person name="Ahrendt S."/>
            <person name="Looney B.P."/>
            <person name="Miyauchi S."/>
            <person name="Morin E."/>
            <person name="Drula E."/>
            <person name="Courty P.E."/>
            <person name="Chicoki N."/>
            <person name="Fauchery L."/>
            <person name="Kohler A."/>
            <person name="Kuo A."/>
            <person name="Labutti K."/>
            <person name="Pangilinan J."/>
            <person name="Lipzen A."/>
            <person name="Riley R."/>
            <person name="Andreopoulos W."/>
            <person name="He G."/>
            <person name="Johnson J."/>
            <person name="Barry K.W."/>
            <person name="Grigoriev I.V."/>
            <person name="Nagy L."/>
            <person name="Hibbett D."/>
            <person name="Henrissat B."/>
            <person name="Matheny P.B."/>
            <person name="Labbe J."/>
            <person name="Martin F."/>
        </authorList>
    </citation>
    <scope>NUCLEOTIDE SEQUENCE</scope>
    <source>
        <strain evidence="1">EC-137</strain>
    </source>
</reference>